<gene>
    <name evidence="3" type="ORF">CAL25_03965</name>
</gene>
<evidence type="ECO:0000256" key="1">
    <source>
        <dbReference type="ARBA" id="ARBA00022801"/>
    </source>
</evidence>
<dbReference type="PANTHER" id="PTHR43540:SF6">
    <property type="entry name" value="ISOCHORISMATASE-LIKE DOMAIN-CONTAINING PROTEIN"/>
    <property type="match status" value="1"/>
</dbReference>
<dbReference type="InterPro" id="IPR036380">
    <property type="entry name" value="Isochorismatase-like_sf"/>
</dbReference>
<dbReference type="SUPFAM" id="SSF52499">
    <property type="entry name" value="Isochorismatase-like hydrolases"/>
    <property type="match status" value="1"/>
</dbReference>
<evidence type="ECO:0000313" key="3">
    <source>
        <dbReference type="EMBL" id="OZI55558.1"/>
    </source>
</evidence>
<dbReference type="Pfam" id="PF00857">
    <property type="entry name" value="Isochorismatase"/>
    <property type="match status" value="1"/>
</dbReference>
<comment type="caution">
    <text evidence="3">The sequence shown here is derived from an EMBL/GenBank/DDBJ whole genome shotgun (WGS) entry which is preliminary data.</text>
</comment>
<dbReference type="InterPro" id="IPR000868">
    <property type="entry name" value="Isochorismatase-like_dom"/>
</dbReference>
<dbReference type="InterPro" id="IPR050272">
    <property type="entry name" value="Isochorismatase-like_hydrls"/>
</dbReference>
<feature type="domain" description="Isochorismatase-like" evidence="2">
    <location>
        <begin position="4"/>
        <end position="155"/>
    </location>
</feature>
<accession>A0A261U0T7</accession>
<keyword evidence="4" id="KW-1185">Reference proteome</keyword>
<organism evidence="3 4">
    <name type="scientific">Bordetella genomosp. 5</name>
    <dbReference type="NCBI Taxonomy" id="1395608"/>
    <lineage>
        <taxon>Bacteria</taxon>
        <taxon>Pseudomonadati</taxon>
        <taxon>Pseudomonadota</taxon>
        <taxon>Betaproteobacteria</taxon>
        <taxon>Burkholderiales</taxon>
        <taxon>Alcaligenaceae</taxon>
        <taxon>Bordetella</taxon>
    </lineage>
</organism>
<evidence type="ECO:0000259" key="2">
    <source>
        <dbReference type="Pfam" id="PF00857"/>
    </source>
</evidence>
<dbReference type="GO" id="GO:0016787">
    <property type="term" value="F:hydrolase activity"/>
    <property type="evidence" value="ECO:0007669"/>
    <property type="project" value="UniProtKB-KW"/>
</dbReference>
<dbReference type="EMBL" id="NEVP01000001">
    <property type="protein sequence ID" value="OZI55558.1"/>
    <property type="molecule type" value="Genomic_DNA"/>
</dbReference>
<dbReference type="Gene3D" id="3.40.50.850">
    <property type="entry name" value="Isochorismatase-like"/>
    <property type="match status" value="1"/>
</dbReference>
<sequence>MPTTALLLIDIQESFRTRPYWDDTEVPAFLAATQSLIDAAERHGHAIVQIFHVQKGGGTPGPFDPASGHVRTLDGLRVPDAPVFHKTVHSALYALDAQGTALSQWLTEAGIQEVIITGIRTEQCCETTARHASDSGLKVRYALDATLTFPMTARDGRVYSAAALRDHTALVLEGRFAAVVSAAEAGSR</sequence>
<dbReference type="PANTHER" id="PTHR43540">
    <property type="entry name" value="PEROXYUREIDOACRYLATE/UREIDOACRYLATE AMIDOHYDROLASE-RELATED"/>
    <property type="match status" value="1"/>
</dbReference>
<name>A0A261U0T7_9BORD</name>
<dbReference type="RefSeq" id="WP_094798614.1">
    <property type="nucleotide sequence ID" value="NZ_NEVP01000001.1"/>
</dbReference>
<reference evidence="3 4" key="1">
    <citation type="submission" date="2017-05" db="EMBL/GenBank/DDBJ databases">
        <title>Complete and WGS of Bordetella genogroups.</title>
        <authorList>
            <person name="Spilker T."/>
            <person name="LiPuma J."/>
        </authorList>
    </citation>
    <scope>NUCLEOTIDE SEQUENCE [LARGE SCALE GENOMIC DNA]</scope>
    <source>
        <strain evidence="3 4">AU10456</strain>
    </source>
</reference>
<proteinExistence type="predicted"/>
<protein>
    <submittedName>
        <fullName evidence="3">Hydrolase</fullName>
    </submittedName>
</protein>
<dbReference type="OrthoDB" id="5360912at2"/>
<dbReference type="Proteomes" id="UP000216913">
    <property type="component" value="Unassembled WGS sequence"/>
</dbReference>
<evidence type="ECO:0000313" key="4">
    <source>
        <dbReference type="Proteomes" id="UP000216913"/>
    </source>
</evidence>
<dbReference type="AlphaFoldDB" id="A0A261U0T7"/>
<keyword evidence="1 3" id="KW-0378">Hydrolase</keyword>